<protein>
    <recommendedName>
        <fullName evidence="5">GPN-loop GTPase</fullName>
        <ecNumber evidence="5">3.6.5.-</ecNumber>
    </recommendedName>
</protein>
<comment type="function">
    <text evidence="5">Small GTPase required for proper nuclear import of RNA polymerase II (RNAPII). May act at an RNAP assembly step prior to nuclear import.</text>
</comment>
<evidence type="ECO:0000256" key="1">
    <source>
        <dbReference type="ARBA" id="ARBA00005290"/>
    </source>
</evidence>
<dbReference type="Gene3D" id="3.40.50.300">
    <property type="entry name" value="P-loop containing nucleotide triphosphate hydrolases"/>
    <property type="match status" value="1"/>
</dbReference>
<sequence length="177" mass="20051">VMVVCSSILYKTKLPFIVAMNKTDIIDHSFAVEWMQDFEAFQDALNQETSYVSNLTRSMSLVLDEFYTNLREEAWMSCLFRWKMQPKNTTEEADLAGPSDLIMTRGVPDDSEEEADSDTDDIDHTGGPKMFLQFVAKRSVFLSVCSDRGEQRGRLLRKLPEGKEGSGSGAEHEVHRA</sequence>
<dbReference type="PANTHER" id="PTHR21231:SF8">
    <property type="entry name" value="GPN-LOOP GTPASE 1"/>
    <property type="match status" value="1"/>
</dbReference>
<evidence type="ECO:0000256" key="4">
    <source>
        <dbReference type="ARBA" id="ARBA00023134"/>
    </source>
</evidence>
<name>A0ABV0QEB4_9TELE</name>
<evidence type="ECO:0000256" key="6">
    <source>
        <dbReference type="SAM" id="MobiDB-lite"/>
    </source>
</evidence>
<evidence type="ECO:0000256" key="5">
    <source>
        <dbReference type="RuleBase" id="RU365059"/>
    </source>
</evidence>
<keyword evidence="4 5" id="KW-0342">GTP-binding</keyword>
<dbReference type="Proteomes" id="UP001434883">
    <property type="component" value="Unassembled WGS sequence"/>
</dbReference>
<feature type="compositionally biased region" description="Acidic residues" evidence="6">
    <location>
        <begin position="109"/>
        <end position="121"/>
    </location>
</feature>
<feature type="non-terminal residue" evidence="7">
    <location>
        <position position="1"/>
    </location>
</feature>
<comment type="similarity">
    <text evidence="1 5">Belongs to the GPN-loop GTPase family.</text>
</comment>
<dbReference type="InterPro" id="IPR027417">
    <property type="entry name" value="P-loop_NTPase"/>
</dbReference>
<keyword evidence="8" id="KW-1185">Reference proteome</keyword>
<accession>A0ABV0QEB4</accession>
<evidence type="ECO:0000313" key="7">
    <source>
        <dbReference type="EMBL" id="MEQ2194154.1"/>
    </source>
</evidence>
<comment type="subunit">
    <text evidence="5">Binds to RNA polymerase II.</text>
</comment>
<reference evidence="7 8" key="1">
    <citation type="submission" date="2021-06" db="EMBL/GenBank/DDBJ databases">
        <authorList>
            <person name="Palmer J.M."/>
        </authorList>
    </citation>
    <scope>NUCLEOTIDE SEQUENCE [LARGE SCALE GENOMIC DNA]</scope>
    <source>
        <strain evidence="7 8">XC_2019</strain>
        <tissue evidence="7">Muscle</tissue>
    </source>
</reference>
<evidence type="ECO:0000256" key="3">
    <source>
        <dbReference type="ARBA" id="ARBA00022801"/>
    </source>
</evidence>
<keyword evidence="3 5" id="KW-0378">Hydrolase</keyword>
<dbReference type="PANTHER" id="PTHR21231">
    <property type="entry name" value="XPA-BINDING PROTEIN 1-RELATED"/>
    <property type="match status" value="1"/>
</dbReference>
<keyword evidence="2 5" id="KW-0547">Nucleotide-binding</keyword>
<comment type="caution">
    <text evidence="7">The sequence shown here is derived from an EMBL/GenBank/DDBJ whole genome shotgun (WGS) entry which is preliminary data.</text>
</comment>
<feature type="region of interest" description="Disordered" evidence="6">
    <location>
        <begin position="100"/>
        <end position="124"/>
    </location>
</feature>
<evidence type="ECO:0000256" key="2">
    <source>
        <dbReference type="ARBA" id="ARBA00022741"/>
    </source>
</evidence>
<dbReference type="EMBL" id="JAHRIN010008977">
    <property type="protein sequence ID" value="MEQ2194154.1"/>
    <property type="molecule type" value="Genomic_DNA"/>
</dbReference>
<comment type="subcellular location">
    <subcellularLocation>
        <location evidence="5">Cytoplasm</location>
    </subcellularLocation>
    <subcellularLocation>
        <location evidence="5">Nucleus</location>
    </subcellularLocation>
</comment>
<organism evidence="7 8">
    <name type="scientific">Xenoophorus captivus</name>
    <dbReference type="NCBI Taxonomy" id="1517983"/>
    <lineage>
        <taxon>Eukaryota</taxon>
        <taxon>Metazoa</taxon>
        <taxon>Chordata</taxon>
        <taxon>Craniata</taxon>
        <taxon>Vertebrata</taxon>
        <taxon>Euteleostomi</taxon>
        <taxon>Actinopterygii</taxon>
        <taxon>Neopterygii</taxon>
        <taxon>Teleostei</taxon>
        <taxon>Neoteleostei</taxon>
        <taxon>Acanthomorphata</taxon>
        <taxon>Ovalentaria</taxon>
        <taxon>Atherinomorphae</taxon>
        <taxon>Cyprinodontiformes</taxon>
        <taxon>Goodeidae</taxon>
        <taxon>Xenoophorus</taxon>
    </lineage>
</organism>
<evidence type="ECO:0000313" key="8">
    <source>
        <dbReference type="Proteomes" id="UP001434883"/>
    </source>
</evidence>
<feature type="region of interest" description="Disordered" evidence="6">
    <location>
        <begin position="153"/>
        <end position="177"/>
    </location>
</feature>
<dbReference type="InterPro" id="IPR004130">
    <property type="entry name" value="Gpn"/>
</dbReference>
<dbReference type="EC" id="3.6.5.-" evidence="5"/>
<dbReference type="Pfam" id="PF03029">
    <property type="entry name" value="ATP_bind_1"/>
    <property type="match status" value="1"/>
</dbReference>
<gene>
    <name evidence="7" type="ORF">XENOCAPTIV_024533</name>
</gene>
<proteinExistence type="inferred from homology"/>
<keyword evidence="5" id="KW-0963">Cytoplasm</keyword>